<evidence type="ECO:0000259" key="3">
    <source>
        <dbReference type="Pfam" id="PF09992"/>
    </source>
</evidence>
<feature type="chain" id="PRO_5009644201" description="Phosphodiester glycosidase domain-containing protein" evidence="2">
    <location>
        <begin position="30"/>
        <end position="1025"/>
    </location>
</feature>
<gene>
    <name evidence="4" type="ORF">BIV57_11060</name>
</gene>
<dbReference type="PANTHER" id="PTHR40446">
    <property type="entry name" value="N-ACETYLGLUCOSAMINE-1-PHOSPHODIESTER ALPHA-N-ACETYLGLUCOSAMINIDASE"/>
    <property type="match status" value="1"/>
</dbReference>
<dbReference type="OrthoDB" id="9809781at2"/>
<keyword evidence="2" id="KW-0732">Signal</keyword>
<accession>A0A1J7CCJ8</accession>
<dbReference type="SUPFAM" id="SSF56300">
    <property type="entry name" value="Metallo-dependent phosphatases"/>
    <property type="match status" value="1"/>
</dbReference>
<evidence type="ECO:0000313" key="4">
    <source>
        <dbReference type="EMBL" id="OIV37410.1"/>
    </source>
</evidence>
<reference evidence="4 5" key="1">
    <citation type="submission" date="2016-10" db="EMBL/GenBank/DDBJ databases">
        <title>Genome sequence of Streptomyces gilvigriseus MUSC 26.</title>
        <authorList>
            <person name="Lee L.-H."/>
            <person name="Ser H.-L."/>
        </authorList>
    </citation>
    <scope>NUCLEOTIDE SEQUENCE [LARGE SCALE GENOMIC DNA]</scope>
    <source>
        <strain evidence="4 5">MUSC 26</strain>
    </source>
</reference>
<feature type="region of interest" description="Disordered" evidence="1">
    <location>
        <begin position="510"/>
        <end position="537"/>
    </location>
</feature>
<dbReference type="RefSeq" id="WP_071656608.1">
    <property type="nucleotide sequence ID" value="NZ_MLCF01000053.1"/>
</dbReference>
<keyword evidence="5" id="KW-1185">Reference proteome</keyword>
<dbReference type="InterPro" id="IPR018711">
    <property type="entry name" value="NAGPA"/>
</dbReference>
<sequence length="1025" mass="104677">MFRRVRSGLLALAVVLAPTLVAPATAAHAAIADGDGIETASRSRTLADGVDLTTFDRMESDKWVHAMALSVDLSGSARVDFMSSGKVSQRATVTDMVKAHDPGPGRRVVAGTNADFFDIDATGAPIGPGIDNGKLVQSPNPGNTVAAAFGTAAGGSGDPAGRIIDLYFDGTVTLPSGSHPLAAYNSSAVPADGIGLYTPQWGSADRALTVAGAAKVVEAVVADGHVVSVNDKAGSGQIPDGESVLLGRDAGADALAGLKPGDAVSTDYEPRTGDGSALPRTAVGGRGLVVVDGQPQNWEGKPNNAVAPRTSVGFSKDGLHMYLIVVDGRQVGLPGVTLTELGLMMKKLGAYNALNLDGGGSSEMVAALPGHTSTVVQNTPSDGSERQDADGLAITAPSGDGRLTGFDVATAADPAQAPTALPSHPDRVFPGLTRRLTATGYDADYGPAAAGSPAPHWRTSRASVGSVADDGVFRARSSGSVDAIASRGSASGRLPLHVLGGLQRLAPTASRVSLTDPSDTGSFGLTGRDANGDTAPIDPEDVRLSYDHSEFTVTPDESTGTFSVTSTSAAATGLITATAGGRSATVGASVGLVDHQVAGFDDASQWTFTSARATGSTAATPDGHTGTGLRLGYDFTQSTGTRAAYANPPQPIAVAGQPRAFTMWIDGDGKGAWPSLEFTDSTGASVVLRGPYVTWTGWKQVTFTVPAGSHYPLTVKRFYLVETSASNQYSGAVTLDDLDAQTPPDLTVPAPPAVHDPLLTTRRAVDGRQWRFAVLADARLTADDPNGAAAQRVRGILAKVRAAHPDLLLVDGDLLSRGTPADLAFAKQLLTDGLGNIPWTYLPGAGEVSGPGASLAAFSAVFGAVPRTQDHNGTRFVDLDTSGLSLRGGGGDGMAQMHLLRDQLDAAAKDPSVGSVVVASSVPPEALPDPREASLLQRWLAGFRAATGKGVLFVGARTGAFGATRVDGVPYLNAGAAGEDPAASSSDGYAGWSMVGADRVPAIQQQRTRQEPFLPGPDWVSATAG</sequence>
<proteinExistence type="predicted"/>
<dbReference type="InterPro" id="IPR029052">
    <property type="entry name" value="Metallo-depent_PP-like"/>
</dbReference>
<dbReference type="STRING" id="1428644.BIV57_11060"/>
<comment type="caution">
    <text evidence="4">The sequence shown here is derived from an EMBL/GenBank/DDBJ whole genome shotgun (WGS) entry which is preliminary data.</text>
</comment>
<feature type="compositionally biased region" description="Polar residues" evidence="1">
    <location>
        <begin position="510"/>
        <end position="523"/>
    </location>
</feature>
<dbReference type="AlphaFoldDB" id="A0A1J7CCJ8"/>
<feature type="region of interest" description="Disordered" evidence="1">
    <location>
        <begin position="1006"/>
        <end position="1025"/>
    </location>
</feature>
<feature type="domain" description="Phosphodiester glycosidase" evidence="3">
    <location>
        <begin position="217"/>
        <end position="394"/>
    </location>
</feature>
<dbReference type="EMBL" id="MLCF01000053">
    <property type="protein sequence ID" value="OIV37410.1"/>
    <property type="molecule type" value="Genomic_DNA"/>
</dbReference>
<name>A0A1J7CCJ8_9ACTN</name>
<dbReference type="PANTHER" id="PTHR40446:SF2">
    <property type="entry name" value="N-ACETYLGLUCOSAMINE-1-PHOSPHODIESTER ALPHA-N-ACETYLGLUCOSAMINIDASE"/>
    <property type="match status" value="1"/>
</dbReference>
<evidence type="ECO:0000256" key="2">
    <source>
        <dbReference type="SAM" id="SignalP"/>
    </source>
</evidence>
<dbReference type="Pfam" id="PF09992">
    <property type="entry name" value="NAGPA"/>
    <property type="match status" value="1"/>
</dbReference>
<dbReference type="Proteomes" id="UP000243342">
    <property type="component" value="Unassembled WGS sequence"/>
</dbReference>
<feature type="signal peptide" evidence="2">
    <location>
        <begin position="1"/>
        <end position="29"/>
    </location>
</feature>
<evidence type="ECO:0000256" key="1">
    <source>
        <dbReference type="SAM" id="MobiDB-lite"/>
    </source>
</evidence>
<organism evidence="4 5">
    <name type="scientific">Mangrovactinospora gilvigrisea</name>
    <dbReference type="NCBI Taxonomy" id="1428644"/>
    <lineage>
        <taxon>Bacteria</taxon>
        <taxon>Bacillati</taxon>
        <taxon>Actinomycetota</taxon>
        <taxon>Actinomycetes</taxon>
        <taxon>Kitasatosporales</taxon>
        <taxon>Streptomycetaceae</taxon>
        <taxon>Mangrovactinospora</taxon>
    </lineage>
</organism>
<dbReference type="Gene3D" id="3.60.21.10">
    <property type="match status" value="1"/>
</dbReference>
<protein>
    <recommendedName>
        <fullName evidence="3">Phosphodiester glycosidase domain-containing protein</fullName>
    </recommendedName>
</protein>
<evidence type="ECO:0000313" key="5">
    <source>
        <dbReference type="Proteomes" id="UP000243342"/>
    </source>
</evidence>